<evidence type="ECO:0000313" key="3">
    <source>
        <dbReference type="Proteomes" id="UP000799440"/>
    </source>
</evidence>
<gene>
    <name evidence="2" type="ORF">M011DRAFT_31786</name>
</gene>
<reference evidence="2" key="1">
    <citation type="journal article" date="2020" name="Stud. Mycol.">
        <title>101 Dothideomycetes genomes: a test case for predicting lifestyles and emergence of pathogens.</title>
        <authorList>
            <person name="Haridas S."/>
            <person name="Albert R."/>
            <person name="Binder M."/>
            <person name="Bloem J."/>
            <person name="Labutti K."/>
            <person name="Salamov A."/>
            <person name="Andreopoulos B."/>
            <person name="Baker S."/>
            <person name="Barry K."/>
            <person name="Bills G."/>
            <person name="Bluhm B."/>
            <person name="Cannon C."/>
            <person name="Castanera R."/>
            <person name="Culley D."/>
            <person name="Daum C."/>
            <person name="Ezra D."/>
            <person name="Gonzalez J."/>
            <person name="Henrissat B."/>
            <person name="Kuo A."/>
            <person name="Liang C."/>
            <person name="Lipzen A."/>
            <person name="Lutzoni F."/>
            <person name="Magnuson J."/>
            <person name="Mondo S."/>
            <person name="Nolan M."/>
            <person name="Ohm R."/>
            <person name="Pangilinan J."/>
            <person name="Park H.-J."/>
            <person name="Ramirez L."/>
            <person name="Alfaro M."/>
            <person name="Sun H."/>
            <person name="Tritt A."/>
            <person name="Yoshinaga Y."/>
            <person name="Zwiers L.-H."/>
            <person name="Turgeon B."/>
            <person name="Goodwin S."/>
            <person name="Spatafora J."/>
            <person name="Crous P."/>
            <person name="Grigoriev I."/>
        </authorList>
    </citation>
    <scope>NUCLEOTIDE SEQUENCE</scope>
    <source>
        <strain evidence="2">CBS 119925</strain>
    </source>
</reference>
<name>A0A6A6VG78_9PLEO</name>
<evidence type="ECO:0000256" key="1">
    <source>
        <dbReference type="SAM" id="MobiDB-lite"/>
    </source>
</evidence>
<feature type="region of interest" description="Disordered" evidence="1">
    <location>
        <begin position="496"/>
        <end position="515"/>
    </location>
</feature>
<accession>A0A6A6VG78</accession>
<dbReference type="AlphaFoldDB" id="A0A6A6VG78"/>
<dbReference type="Proteomes" id="UP000799440">
    <property type="component" value="Unassembled WGS sequence"/>
</dbReference>
<organism evidence="2 3">
    <name type="scientific">Sporormia fimetaria CBS 119925</name>
    <dbReference type="NCBI Taxonomy" id="1340428"/>
    <lineage>
        <taxon>Eukaryota</taxon>
        <taxon>Fungi</taxon>
        <taxon>Dikarya</taxon>
        <taxon>Ascomycota</taxon>
        <taxon>Pezizomycotina</taxon>
        <taxon>Dothideomycetes</taxon>
        <taxon>Pleosporomycetidae</taxon>
        <taxon>Pleosporales</taxon>
        <taxon>Sporormiaceae</taxon>
        <taxon>Sporormia</taxon>
    </lineage>
</organism>
<protein>
    <submittedName>
        <fullName evidence="2">Uncharacterized protein</fullName>
    </submittedName>
</protein>
<proteinExistence type="predicted"/>
<sequence length="515" mass="57166">MAGPLKPRLSAKDYATRREELERQEQQRKERTQHLESHPPAGQQPPTSHQVPGARLRLADSTRLSGLSSALPPGISESEIINLVTDDEDDGPSRRSASRIPLAGTPEWAAPIIGNNWPVAFQPSPVDLAPVHSAPTPSITNRASRRKRPLPADKTTEISVREFRDQQVDRSAILQNSMSLSRQSSAAQLEERKKQGYFRKDVSHDGRATGWAPQIRDMLVHLRSPERGADVDRQDVGLSAEKPRSLVVNLRFNSSKGRKAFELWHLRTKKANQQQRRSAQTIVDIANTSFPDIFATPPRTPSEHVAGDQFICRLPPQSPDSEVQEGFTPPTPTPAQRTFSRKRTVRDSTISDDDKEDRDYDPQRTTSPPEERIWRTQGYNERTFPRAVPKPWRSRAPKKTKNNAGEGIPSPRTPSGTGPLALTSPETPHPQRHGNVSDRMTPVSPSVAVAQKARAKAQNGSEQTSTDSQLRSSPFTNTSAVLQGRRQKCAAAARAEQGISGCYQPAPRSERLVYE</sequence>
<feature type="compositionally biased region" description="Low complexity" evidence="1">
    <location>
        <begin position="447"/>
        <end position="458"/>
    </location>
</feature>
<feature type="compositionally biased region" description="Basic residues" evidence="1">
    <location>
        <begin position="392"/>
        <end position="401"/>
    </location>
</feature>
<feature type="compositionally biased region" description="Polar residues" evidence="1">
    <location>
        <begin position="459"/>
        <end position="481"/>
    </location>
</feature>
<feature type="region of interest" description="Disordered" evidence="1">
    <location>
        <begin position="311"/>
        <end position="486"/>
    </location>
</feature>
<feature type="region of interest" description="Disordered" evidence="1">
    <location>
        <begin position="1"/>
        <end position="102"/>
    </location>
</feature>
<keyword evidence="3" id="KW-1185">Reference proteome</keyword>
<dbReference type="EMBL" id="MU006570">
    <property type="protein sequence ID" value="KAF2748107.1"/>
    <property type="molecule type" value="Genomic_DNA"/>
</dbReference>
<evidence type="ECO:0000313" key="2">
    <source>
        <dbReference type="EMBL" id="KAF2748107.1"/>
    </source>
</evidence>
<feature type="compositionally biased region" description="Basic and acidic residues" evidence="1">
    <location>
        <begin position="10"/>
        <end position="37"/>
    </location>
</feature>